<dbReference type="OrthoDB" id="9801572at2"/>
<name>A0A174YYX3_9FIRM</name>
<evidence type="ECO:0000313" key="1">
    <source>
        <dbReference type="EMBL" id="CUQ77138.1"/>
    </source>
</evidence>
<reference evidence="1 2" key="1">
    <citation type="submission" date="2015-09" db="EMBL/GenBank/DDBJ databases">
        <authorList>
            <consortium name="Pathogen Informatics"/>
        </authorList>
    </citation>
    <scope>NUCLEOTIDE SEQUENCE [LARGE SCALE GENOMIC DNA]</scope>
    <source>
        <strain evidence="1 2">2789STDY5834875</strain>
    </source>
</reference>
<dbReference type="AlphaFoldDB" id="A0A174YYX3"/>
<organism evidence="1 2">
    <name type="scientific">Lachnospira eligens</name>
    <dbReference type="NCBI Taxonomy" id="39485"/>
    <lineage>
        <taxon>Bacteria</taxon>
        <taxon>Bacillati</taxon>
        <taxon>Bacillota</taxon>
        <taxon>Clostridia</taxon>
        <taxon>Lachnospirales</taxon>
        <taxon>Lachnospiraceae</taxon>
        <taxon>Lachnospira</taxon>
    </lineage>
</organism>
<sequence>MINSNAENYCHDCPANIDEIDRYKENLYEVLELFRKTINKDFDDWKDADNWLFSNLNLTEKDISDIYKGRSIVYVASCRKEKKK</sequence>
<accession>A0A174YYX3</accession>
<evidence type="ECO:0000313" key="2">
    <source>
        <dbReference type="Proteomes" id="UP000095621"/>
    </source>
</evidence>
<dbReference type="EMBL" id="CZBU01000003">
    <property type="protein sequence ID" value="CUQ77138.1"/>
    <property type="molecule type" value="Genomic_DNA"/>
</dbReference>
<proteinExistence type="predicted"/>
<dbReference type="RefSeq" id="WP_055215567.1">
    <property type="nucleotide sequence ID" value="NZ_CZBU01000003.1"/>
</dbReference>
<dbReference type="Proteomes" id="UP000095621">
    <property type="component" value="Unassembled WGS sequence"/>
</dbReference>
<gene>
    <name evidence="1" type="ORF">ERS852490_01413</name>
</gene>
<protein>
    <submittedName>
        <fullName evidence="1">Uncharacterized protein</fullName>
    </submittedName>
</protein>